<gene>
    <name evidence="2" type="ORF">LF63_0109670</name>
</gene>
<evidence type="ECO:0000313" key="3">
    <source>
        <dbReference type="Proteomes" id="UP000029708"/>
    </source>
</evidence>
<dbReference type="SUPFAM" id="SSF47090">
    <property type="entry name" value="PGBD-like"/>
    <property type="match status" value="1"/>
</dbReference>
<evidence type="ECO:0000259" key="1">
    <source>
        <dbReference type="Pfam" id="PF01471"/>
    </source>
</evidence>
<dbReference type="InterPro" id="IPR002477">
    <property type="entry name" value="Peptidoglycan-bd-like"/>
</dbReference>
<sequence length="58" mass="6091">MRVQAALYSKGYDPGAIDGVLSTQTKQALRKFQSAHNLPADAKMSTATLNALGVSLSP</sequence>
<dbReference type="Pfam" id="PF01471">
    <property type="entry name" value="PG_binding_1"/>
    <property type="match status" value="1"/>
</dbReference>
<accession>A0A099CXG2</accession>
<keyword evidence="3" id="KW-1185">Reference proteome</keyword>
<dbReference type="HOGENOM" id="CLU_2974930_0_0_6"/>
<feature type="domain" description="Peptidoglycan binding-like" evidence="1">
    <location>
        <begin position="3"/>
        <end position="52"/>
    </location>
</feature>
<dbReference type="Proteomes" id="UP000029708">
    <property type="component" value="Unassembled WGS sequence"/>
</dbReference>
<reference evidence="2 3" key="1">
    <citation type="submission" date="2014-09" db="EMBL/GenBank/DDBJ databases">
        <title>Xanthomonadaceae 3.5X direct submission.</title>
        <authorList>
            <person name="Fang T."/>
            <person name="Wang H."/>
        </authorList>
    </citation>
    <scope>NUCLEOTIDE SEQUENCE [LARGE SCALE GENOMIC DNA]</scope>
    <source>
        <strain evidence="2 3">3.5X</strain>
    </source>
</reference>
<name>A0A099CXG2_9GAMM</name>
<comment type="caution">
    <text evidence="2">The sequence shown here is derived from an EMBL/GenBank/DDBJ whole genome shotgun (WGS) entry which is preliminary data.</text>
</comment>
<protein>
    <submittedName>
        <fullName evidence="2">Peptidoglycan-binding protein</fullName>
    </submittedName>
</protein>
<organism evidence="2 3">
    <name type="scientific">Oleiagrimonas soli</name>
    <dbReference type="NCBI Taxonomy" id="1543381"/>
    <lineage>
        <taxon>Bacteria</taxon>
        <taxon>Pseudomonadati</taxon>
        <taxon>Pseudomonadota</taxon>
        <taxon>Gammaproteobacteria</taxon>
        <taxon>Lysobacterales</taxon>
        <taxon>Rhodanobacteraceae</taxon>
        <taxon>Oleiagrimonas</taxon>
    </lineage>
</organism>
<dbReference type="InterPro" id="IPR036366">
    <property type="entry name" value="PGBDSf"/>
</dbReference>
<dbReference type="STRING" id="1543381.LF63_0109670"/>
<evidence type="ECO:0000313" key="2">
    <source>
        <dbReference type="EMBL" id="KGI77710.1"/>
    </source>
</evidence>
<dbReference type="EMBL" id="JROI01000011">
    <property type="protein sequence ID" value="KGI77710.1"/>
    <property type="molecule type" value="Genomic_DNA"/>
</dbReference>
<dbReference type="Gene3D" id="1.10.101.10">
    <property type="entry name" value="PGBD-like superfamily/PGBD"/>
    <property type="match status" value="1"/>
</dbReference>
<proteinExistence type="predicted"/>
<dbReference type="InterPro" id="IPR036365">
    <property type="entry name" value="PGBD-like_sf"/>
</dbReference>
<dbReference type="AlphaFoldDB" id="A0A099CXG2"/>